<keyword evidence="4" id="KW-1185">Reference proteome</keyword>
<protein>
    <submittedName>
        <fullName evidence="3">Uncharacterized protein</fullName>
    </submittedName>
</protein>
<dbReference type="PANTHER" id="PTHR10060">
    <property type="entry name" value="TATD FAMILY DEOXYRIBONUCLEASE"/>
    <property type="match status" value="1"/>
</dbReference>
<comment type="similarity">
    <text evidence="1">Belongs to the metallo-dependent hydrolases superfamily. TatD-type hydrolase family.</text>
</comment>
<reference evidence="4" key="2">
    <citation type="journal article" date="2017" name="Nat. Plants">
        <title>The Aegilops tauschii genome reveals multiple impacts of transposons.</title>
        <authorList>
            <person name="Zhao G."/>
            <person name="Zou C."/>
            <person name="Li K."/>
            <person name="Wang K."/>
            <person name="Li T."/>
            <person name="Gao L."/>
            <person name="Zhang X."/>
            <person name="Wang H."/>
            <person name="Yang Z."/>
            <person name="Liu X."/>
            <person name="Jiang W."/>
            <person name="Mao L."/>
            <person name="Kong X."/>
            <person name="Jiao Y."/>
            <person name="Jia J."/>
        </authorList>
    </citation>
    <scope>NUCLEOTIDE SEQUENCE [LARGE SCALE GENOMIC DNA]</scope>
    <source>
        <strain evidence="4">cv. AL8/78</strain>
    </source>
</reference>
<evidence type="ECO:0000313" key="3">
    <source>
        <dbReference type="EnsemblPlants" id="AET2Gv20563000.10"/>
    </source>
</evidence>
<dbReference type="GO" id="GO:0008296">
    <property type="term" value="F:3'-5'-DNA exonuclease activity"/>
    <property type="evidence" value="ECO:0007669"/>
    <property type="project" value="TreeGrafter"/>
</dbReference>
<reference evidence="4" key="1">
    <citation type="journal article" date="2014" name="Science">
        <title>Ancient hybridizations among the ancestral genomes of bread wheat.</title>
        <authorList>
            <consortium name="International Wheat Genome Sequencing Consortium,"/>
            <person name="Marcussen T."/>
            <person name="Sandve S.R."/>
            <person name="Heier L."/>
            <person name="Spannagl M."/>
            <person name="Pfeifer M."/>
            <person name="Jakobsen K.S."/>
            <person name="Wulff B.B."/>
            <person name="Steuernagel B."/>
            <person name="Mayer K.F."/>
            <person name="Olsen O.A."/>
        </authorList>
    </citation>
    <scope>NUCLEOTIDE SEQUENCE [LARGE SCALE GENOMIC DNA]</scope>
    <source>
        <strain evidence="4">cv. AL8/78</strain>
    </source>
</reference>
<dbReference type="SUPFAM" id="SSF51556">
    <property type="entry name" value="Metallo-dependent hydrolases"/>
    <property type="match status" value="1"/>
</dbReference>
<proteinExistence type="inferred from homology"/>
<dbReference type="Proteomes" id="UP000015105">
    <property type="component" value="Chromosome 2D"/>
</dbReference>
<organism evidence="3 4">
    <name type="scientific">Aegilops tauschii subsp. strangulata</name>
    <name type="common">Goatgrass</name>
    <dbReference type="NCBI Taxonomy" id="200361"/>
    <lineage>
        <taxon>Eukaryota</taxon>
        <taxon>Viridiplantae</taxon>
        <taxon>Streptophyta</taxon>
        <taxon>Embryophyta</taxon>
        <taxon>Tracheophyta</taxon>
        <taxon>Spermatophyta</taxon>
        <taxon>Magnoliopsida</taxon>
        <taxon>Liliopsida</taxon>
        <taxon>Poales</taxon>
        <taxon>Poaceae</taxon>
        <taxon>BOP clade</taxon>
        <taxon>Pooideae</taxon>
        <taxon>Triticodae</taxon>
        <taxon>Triticeae</taxon>
        <taxon>Triticinae</taxon>
        <taxon>Aegilops</taxon>
    </lineage>
</organism>
<dbReference type="Gramene" id="AET2Gv20563000.10">
    <property type="protein sequence ID" value="AET2Gv20563000.10"/>
    <property type="gene ID" value="AET2Gv20563000"/>
</dbReference>
<dbReference type="InterPro" id="IPR050891">
    <property type="entry name" value="TatD-type_Hydrolase"/>
</dbReference>
<evidence type="ECO:0000313" key="4">
    <source>
        <dbReference type="Proteomes" id="UP000015105"/>
    </source>
</evidence>
<evidence type="ECO:0000256" key="1">
    <source>
        <dbReference type="ARBA" id="ARBA00009275"/>
    </source>
</evidence>
<keyword evidence="2" id="KW-0378">Hydrolase</keyword>
<evidence type="ECO:0000256" key="2">
    <source>
        <dbReference type="ARBA" id="ARBA00022801"/>
    </source>
</evidence>
<dbReference type="Gene3D" id="3.20.20.140">
    <property type="entry name" value="Metal-dependent hydrolases"/>
    <property type="match status" value="1"/>
</dbReference>
<dbReference type="InterPro" id="IPR032466">
    <property type="entry name" value="Metal_Hydrolase"/>
</dbReference>
<reference evidence="3" key="4">
    <citation type="submission" date="2019-03" db="UniProtKB">
        <authorList>
            <consortium name="EnsemblPlants"/>
        </authorList>
    </citation>
    <scope>IDENTIFICATION</scope>
</reference>
<name>A0A453BMD5_AEGTS</name>
<sequence>MFLHMRAAGEDFSEIVSQNLYRFPGGVTHSFTGTAEERDKLLSIENMFIGHFPPLVSQTCMRTSIWAMSL</sequence>
<dbReference type="AlphaFoldDB" id="A0A453BMD5"/>
<reference evidence="3" key="5">
    <citation type="journal article" date="2021" name="G3 (Bethesda)">
        <title>Aegilops tauschii genome assembly Aet v5.0 features greater sequence contiguity and improved annotation.</title>
        <authorList>
            <person name="Wang L."/>
            <person name="Zhu T."/>
            <person name="Rodriguez J.C."/>
            <person name="Deal K.R."/>
            <person name="Dubcovsky J."/>
            <person name="McGuire P.E."/>
            <person name="Lux T."/>
            <person name="Spannagl M."/>
            <person name="Mayer K.F.X."/>
            <person name="Baldrich P."/>
            <person name="Meyers B.C."/>
            <person name="Huo N."/>
            <person name="Gu Y.Q."/>
            <person name="Zhou H."/>
            <person name="Devos K.M."/>
            <person name="Bennetzen J.L."/>
            <person name="Unver T."/>
            <person name="Budak H."/>
            <person name="Gulick P.J."/>
            <person name="Galiba G."/>
            <person name="Kalapos B."/>
            <person name="Nelson D.R."/>
            <person name="Li P."/>
            <person name="You F.M."/>
            <person name="Luo M.C."/>
            <person name="Dvorak J."/>
        </authorList>
    </citation>
    <scope>NUCLEOTIDE SEQUENCE [LARGE SCALE GENOMIC DNA]</scope>
    <source>
        <strain evidence="3">cv. AL8/78</strain>
    </source>
</reference>
<reference evidence="3" key="3">
    <citation type="journal article" date="2017" name="Nature">
        <title>Genome sequence of the progenitor of the wheat D genome Aegilops tauschii.</title>
        <authorList>
            <person name="Luo M.C."/>
            <person name="Gu Y.Q."/>
            <person name="Puiu D."/>
            <person name="Wang H."/>
            <person name="Twardziok S.O."/>
            <person name="Deal K.R."/>
            <person name="Huo N."/>
            <person name="Zhu T."/>
            <person name="Wang L."/>
            <person name="Wang Y."/>
            <person name="McGuire P.E."/>
            <person name="Liu S."/>
            <person name="Long H."/>
            <person name="Ramasamy R.K."/>
            <person name="Rodriguez J.C."/>
            <person name="Van S.L."/>
            <person name="Yuan L."/>
            <person name="Wang Z."/>
            <person name="Xia Z."/>
            <person name="Xiao L."/>
            <person name="Anderson O.D."/>
            <person name="Ouyang S."/>
            <person name="Liang Y."/>
            <person name="Zimin A.V."/>
            <person name="Pertea G."/>
            <person name="Qi P."/>
            <person name="Bennetzen J.L."/>
            <person name="Dai X."/>
            <person name="Dawson M.W."/>
            <person name="Muller H.G."/>
            <person name="Kugler K."/>
            <person name="Rivarola-Duarte L."/>
            <person name="Spannagl M."/>
            <person name="Mayer K.F.X."/>
            <person name="Lu F.H."/>
            <person name="Bevan M.W."/>
            <person name="Leroy P."/>
            <person name="Li P."/>
            <person name="You F.M."/>
            <person name="Sun Q."/>
            <person name="Liu Z."/>
            <person name="Lyons E."/>
            <person name="Wicker T."/>
            <person name="Salzberg S.L."/>
            <person name="Devos K.M."/>
            <person name="Dvorak J."/>
        </authorList>
    </citation>
    <scope>NUCLEOTIDE SEQUENCE [LARGE SCALE GENOMIC DNA]</scope>
    <source>
        <strain evidence="3">cv. AL8/78</strain>
    </source>
</reference>
<dbReference type="GO" id="GO:0005829">
    <property type="term" value="C:cytosol"/>
    <property type="evidence" value="ECO:0007669"/>
    <property type="project" value="TreeGrafter"/>
</dbReference>
<dbReference type="EnsemblPlants" id="AET2Gv20563000.10">
    <property type="protein sequence ID" value="AET2Gv20563000.10"/>
    <property type="gene ID" value="AET2Gv20563000"/>
</dbReference>
<accession>A0A453BMD5</accession>
<dbReference type="PANTHER" id="PTHR10060:SF15">
    <property type="entry name" value="DEOXYRIBONUCLEASE TATDN1"/>
    <property type="match status" value="1"/>
</dbReference>